<evidence type="ECO:0000313" key="1">
    <source>
        <dbReference type="EMBL" id="MCY3086768.1"/>
    </source>
</evidence>
<evidence type="ECO:0000313" key="3">
    <source>
        <dbReference type="Proteomes" id="UP000250354"/>
    </source>
</evidence>
<dbReference type="Proteomes" id="UP001069047">
    <property type="component" value="Unassembled WGS sequence"/>
</dbReference>
<reference evidence="1" key="2">
    <citation type="submission" date="2022-09" db="EMBL/GenBank/DDBJ databases">
        <title>Aerococcus urinae taxonomy study.</title>
        <authorList>
            <person name="Christensen J."/>
            <person name="Senneby E."/>
        </authorList>
    </citation>
    <scope>NUCLEOTIDE SEQUENCE</scope>
    <source>
        <strain evidence="1">LUND-41-B12</strain>
    </source>
</reference>
<dbReference type="EMBL" id="CP145132">
    <property type="protein sequence ID" value="WWC55032.1"/>
    <property type="molecule type" value="Genomic_DNA"/>
</dbReference>
<dbReference type="AlphaFoldDB" id="A0A1E9PH70"/>
<reference evidence="2 3" key="1">
    <citation type="journal article" date="2020" name="J. Bacteriol.">
        <title>Aerococcus urinae Isolated from Women with Lower Urinary Tract Symptoms: In Vitro Aggregation and Genome Analysis.</title>
        <authorList>
            <person name="Hilt E.E."/>
            <person name="Putonti C."/>
            <person name="Thomas-White K."/>
            <person name="Lewis A.L."/>
            <person name="Visick K.L."/>
            <person name="Gilbert N.M."/>
            <person name="Wolfe A.J."/>
        </authorList>
    </citation>
    <scope>NUCLEOTIDE SEQUENCE [LARGE SCALE GENOMIC DNA]</scope>
    <source>
        <strain evidence="2 3">UMB1016</strain>
    </source>
</reference>
<organism evidence="1 4">
    <name type="scientific">Aerococcus mictus</name>
    <dbReference type="NCBI Taxonomy" id="2976810"/>
    <lineage>
        <taxon>Bacteria</taxon>
        <taxon>Bacillati</taxon>
        <taxon>Bacillota</taxon>
        <taxon>Bacilli</taxon>
        <taxon>Lactobacillales</taxon>
        <taxon>Aerococcaceae</taxon>
        <taxon>Aerococcus</taxon>
    </lineage>
</organism>
<protein>
    <submittedName>
        <fullName evidence="1">Uncharacterized protein</fullName>
    </submittedName>
</protein>
<evidence type="ECO:0000313" key="2">
    <source>
        <dbReference type="EMBL" id="WWC55032.1"/>
    </source>
</evidence>
<proteinExistence type="predicted"/>
<keyword evidence="3" id="KW-1185">Reference proteome</keyword>
<dbReference type="EMBL" id="JAOTMY010000001">
    <property type="protein sequence ID" value="MCY3086768.1"/>
    <property type="molecule type" value="Genomic_DNA"/>
</dbReference>
<evidence type="ECO:0000313" key="4">
    <source>
        <dbReference type="Proteomes" id="UP001069047"/>
    </source>
</evidence>
<sequence>MIKVLNQTTEYYCSTEKEAQDILDKRKADLDTITDDGRKLGRIMKQILEDKVTSDNQYYKLTIKEEYNLAVDVAQSDPHDDNDYVELFPMPEK</sequence>
<accession>A0A1E9PH70</accession>
<reference evidence="2" key="3">
    <citation type="submission" date="2024-02" db="EMBL/GenBank/DDBJ databases">
        <authorList>
            <person name="Choi B."/>
        </authorList>
    </citation>
    <scope>NUCLEOTIDE SEQUENCE</scope>
    <source>
        <strain evidence="2">UMB1016</strain>
    </source>
</reference>
<gene>
    <name evidence="2" type="ORF">DBT44_0001660</name>
    <name evidence="1" type="ORF">ODY61_01410</name>
</gene>
<dbReference type="RefSeq" id="WP_070559456.1">
    <property type="nucleotide sequence ID" value="NZ_CAJHLJ010000013.1"/>
</dbReference>
<accession>A0A9Q4DCV1</accession>
<dbReference type="Proteomes" id="UP000250354">
    <property type="component" value="Chromosome"/>
</dbReference>
<name>A0A1E9PH70_9LACT</name>